<feature type="transmembrane region" description="Helical" evidence="8">
    <location>
        <begin position="42"/>
        <end position="62"/>
    </location>
</feature>
<evidence type="ECO:0000256" key="3">
    <source>
        <dbReference type="ARBA" id="ARBA00022448"/>
    </source>
</evidence>
<keyword evidence="6 8" id="KW-1133">Transmembrane helix</keyword>
<proteinExistence type="inferred from homology"/>
<dbReference type="CDD" id="cd06261">
    <property type="entry name" value="TM_PBP2"/>
    <property type="match status" value="1"/>
</dbReference>
<sequence length="552" mass="60977">MSDASTAQTAAPAAPKGPVLAADGTPLKKSLSRALRLQKLRALALIAPLLIFVLVTFIAPIADMLFRSVENDIVSETLPRTTAMLSDWDAQGDALPDEPVFEALYDDLFFAKEAKLHTRLGSRLNYELTGVSSLFRKSGRKVEDMGEVYQDQFEDLNAFWKKGENWNSFMASDAWLAEMADWKKADGPQPPFELREGVAQALPATTATYLRFADFTQNVDEKNLFTEDPWAIVYSSLHQDLNGENGLASYAGPAAEELAEAATAAAAFETVDYAAAFKKIDKDWHDLEVWQTIKVYSPKYTNGYFLNAVDMQKSVDGVEKRPENQRIYAILFWRTMVMSVAITLSCILLGYPVAWILANLPARQANLLLILVLLPFWTSLLVRTSAWKVMLQQQGVINETLVWLGIVGTDDRLALINNQTGTIIAMTHILLPFMILPLYSVMQTIQPSYLRAAKSLGATNWTAFWRVYFPQSIPGIGAGSILVFILAIGYYITPEIVGGTSGTFISNRIAYHISSSLNWGLGAALGAILLAAVLLLYYAYDKIVGIDNVKLG</sequence>
<dbReference type="Proteomes" id="UP000027734">
    <property type="component" value="Unassembled WGS sequence"/>
</dbReference>
<dbReference type="GO" id="GO:0055085">
    <property type="term" value="P:transmembrane transport"/>
    <property type="evidence" value="ECO:0007669"/>
    <property type="project" value="InterPro"/>
</dbReference>
<dbReference type="OrthoDB" id="9807047at2"/>
<dbReference type="PROSITE" id="PS50928">
    <property type="entry name" value="ABC_TM1"/>
    <property type="match status" value="1"/>
</dbReference>
<evidence type="ECO:0000256" key="6">
    <source>
        <dbReference type="ARBA" id="ARBA00022989"/>
    </source>
</evidence>
<accession>A0A073IYX0</accession>
<keyword evidence="4" id="KW-1003">Cell membrane</keyword>
<dbReference type="InterPro" id="IPR035906">
    <property type="entry name" value="MetI-like_sf"/>
</dbReference>
<evidence type="ECO:0000313" key="11">
    <source>
        <dbReference type="Proteomes" id="UP000027734"/>
    </source>
</evidence>
<feature type="domain" description="ABC transmembrane type-1" evidence="9">
    <location>
        <begin position="332"/>
        <end position="540"/>
    </location>
</feature>
<dbReference type="InterPro" id="IPR000515">
    <property type="entry name" value="MetI-like"/>
</dbReference>
<evidence type="ECO:0000313" key="10">
    <source>
        <dbReference type="EMBL" id="KEJ90572.1"/>
    </source>
</evidence>
<comment type="subcellular location">
    <subcellularLocation>
        <location evidence="1 8">Cell membrane</location>
        <topology evidence="1 8">Multi-pass membrane protein</topology>
    </subcellularLocation>
</comment>
<feature type="transmembrane region" description="Helical" evidence="8">
    <location>
        <begin position="365"/>
        <end position="382"/>
    </location>
</feature>
<dbReference type="Pfam" id="PF00528">
    <property type="entry name" value="BPD_transp_1"/>
    <property type="match status" value="1"/>
</dbReference>
<dbReference type="STRING" id="1300350.Z948_1541"/>
<protein>
    <submittedName>
        <fullName evidence="10">Polyamine ABC transporter permease</fullName>
    </submittedName>
</protein>
<feature type="transmembrane region" description="Helical" evidence="8">
    <location>
        <begin position="473"/>
        <end position="492"/>
    </location>
</feature>
<keyword evidence="7 8" id="KW-0472">Membrane</keyword>
<dbReference type="eggNOG" id="COG1176">
    <property type="taxonomic scope" value="Bacteria"/>
</dbReference>
<evidence type="ECO:0000256" key="4">
    <source>
        <dbReference type="ARBA" id="ARBA00022475"/>
    </source>
</evidence>
<organism evidence="10 11">
    <name type="scientific">Sulfitobacter donghicola DSW-25 = KCTC 12864 = JCM 14565</name>
    <dbReference type="NCBI Taxonomy" id="1300350"/>
    <lineage>
        <taxon>Bacteria</taxon>
        <taxon>Pseudomonadati</taxon>
        <taxon>Pseudomonadota</taxon>
        <taxon>Alphaproteobacteria</taxon>
        <taxon>Rhodobacterales</taxon>
        <taxon>Roseobacteraceae</taxon>
        <taxon>Sulfitobacter</taxon>
    </lineage>
</organism>
<evidence type="ECO:0000256" key="8">
    <source>
        <dbReference type="RuleBase" id="RU363032"/>
    </source>
</evidence>
<evidence type="ECO:0000259" key="9">
    <source>
        <dbReference type="PROSITE" id="PS50928"/>
    </source>
</evidence>
<evidence type="ECO:0000256" key="2">
    <source>
        <dbReference type="ARBA" id="ARBA00007069"/>
    </source>
</evidence>
<name>A0A073IYX0_9RHOB</name>
<keyword evidence="11" id="KW-1185">Reference proteome</keyword>
<dbReference type="Gene3D" id="1.10.3720.10">
    <property type="entry name" value="MetI-like"/>
    <property type="match status" value="1"/>
</dbReference>
<comment type="caution">
    <text evidence="10">The sequence shown here is derived from an EMBL/GenBank/DDBJ whole genome shotgun (WGS) entry which is preliminary data.</text>
</comment>
<evidence type="ECO:0000256" key="1">
    <source>
        <dbReference type="ARBA" id="ARBA00004651"/>
    </source>
</evidence>
<dbReference type="SUPFAM" id="SSF161098">
    <property type="entry name" value="MetI-like"/>
    <property type="match status" value="1"/>
</dbReference>
<keyword evidence="3 8" id="KW-0813">Transport</keyword>
<evidence type="ECO:0000256" key="7">
    <source>
        <dbReference type="ARBA" id="ARBA00023136"/>
    </source>
</evidence>
<dbReference type="RefSeq" id="WP_025058950.1">
    <property type="nucleotide sequence ID" value="NZ_JAMC01000001.1"/>
</dbReference>
<keyword evidence="5 8" id="KW-0812">Transmembrane</keyword>
<dbReference type="PANTHER" id="PTHR42929:SF5">
    <property type="entry name" value="ABC TRANSPORTER PERMEASE PROTEIN"/>
    <property type="match status" value="1"/>
</dbReference>
<feature type="transmembrane region" description="Helical" evidence="8">
    <location>
        <begin position="519"/>
        <end position="540"/>
    </location>
</feature>
<comment type="similarity">
    <text evidence="2">Belongs to the binding-protein-dependent transport system permease family. CysTW subfamily.</text>
</comment>
<feature type="transmembrane region" description="Helical" evidence="8">
    <location>
        <begin position="423"/>
        <end position="441"/>
    </location>
</feature>
<dbReference type="AlphaFoldDB" id="A0A073IYX0"/>
<dbReference type="PANTHER" id="PTHR42929">
    <property type="entry name" value="INNER MEMBRANE ABC TRANSPORTER PERMEASE PROTEIN YDCU-RELATED-RELATED"/>
    <property type="match status" value="1"/>
</dbReference>
<reference evidence="10 11" key="1">
    <citation type="submission" date="2014-01" db="EMBL/GenBank/DDBJ databases">
        <title>Sulfitobacter donghicola JCM 14565 Genome Sequencing.</title>
        <authorList>
            <person name="Lai Q."/>
            <person name="Hong Z."/>
        </authorList>
    </citation>
    <scope>NUCLEOTIDE SEQUENCE [LARGE SCALE GENOMIC DNA]</scope>
    <source>
        <strain evidence="10 11">JCM 14565</strain>
    </source>
</reference>
<feature type="transmembrane region" description="Helical" evidence="8">
    <location>
        <begin position="331"/>
        <end position="358"/>
    </location>
</feature>
<evidence type="ECO:0000256" key="5">
    <source>
        <dbReference type="ARBA" id="ARBA00022692"/>
    </source>
</evidence>
<gene>
    <name evidence="10" type="ORF">DSW25_01265</name>
</gene>
<dbReference type="EMBL" id="JAMC01000001">
    <property type="protein sequence ID" value="KEJ90572.1"/>
    <property type="molecule type" value="Genomic_DNA"/>
</dbReference>
<dbReference type="GO" id="GO:0005886">
    <property type="term" value="C:plasma membrane"/>
    <property type="evidence" value="ECO:0007669"/>
    <property type="project" value="UniProtKB-SubCell"/>
</dbReference>